<sequence>MSSTNSGNSTNNVPQQESIEQASRSEGQVGDQASSESRIGVNAGAPLNVGDNQSSNSNARVRDESRPLAEMRGQRLPSETLEKRMADVLLCEYCFQLQTTAMHLCQRGHTICAPCLTLILMQARMYEEMAKCPACQIDIFESVRNIPVENAIAELSSKCHHCQETFPHKLLDIHERQECHEFPINCKNARFGCVWSGPRNRACSHERNCEILTKTSLEIAAHLETMQSKEDAEKRELKSFIDLMNNKNLSFTDLQLRAYYTDDNFFYETKAFESFGRLWVIKAKFAYFIDSNKFDYNSISYQLILTDTDMSLEIKFAVLKGPYTHIEIVPHVYRHNFNGNNLESAYCALPLKHSTDYMDLKSHKDINFRLMMCLDLKCKHNYTNLYWSTGLLEMPLLDDAQVTVPYKE</sequence>
<organism evidence="3 4">
    <name type="scientific">Glossina brevipalpis</name>
    <dbReference type="NCBI Taxonomy" id="37001"/>
    <lineage>
        <taxon>Eukaryota</taxon>
        <taxon>Metazoa</taxon>
        <taxon>Ecdysozoa</taxon>
        <taxon>Arthropoda</taxon>
        <taxon>Hexapoda</taxon>
        <taxon>Insecta</taxon>
        <taxon>Pterygota</taxon>
        <taxon>Neoptera</taxon>
        <taxon>Endopterygota</taxon>
        <taxon>Diptera</taxon>
        <taxon>Brachycera</taxon>
        <taxon>Muscomorpha</taxon>
        <taxon>Hippoboscoidea</taxon>
        <taxon>Glossinidae</taxon>
        <taxon>Glossina</taxon>
    </lineage>
</organism>
<feature type="region of interest" description="Disordered" evidence="2">
    <location>
        <begin position="1"/>
        <end position="77"/>
    </location>
</feature>
<dbReference type="GO" id="GO:0046872">
    <property type="term" value="F:metal ion binding"/>
    <property type="evidence" value="ECO:0007669"/>
    <property type="project" value="UniProtKB-KW"/>
</dbReference>
<dbReference type="SUPFAM" id="SSF57850">
    <property type="entry name" value="RING/U-box"/>
    <property type="match status" value="1"/>
</dbReference>
<evidence type="ECO:0000256" key="1">
    <source>
        <dbReference type="ARBA" id="ARBA00022723"/>
    </source>
</evidence>
<dbReference type="GO" id="GO:0005634">
    <property type="term" value="C:nucleus"/>
    <property type="evidence" value="ECO:0007669"/>
    <property type="project" value="TreeGrafter"/>
</dbReference>
<dbReference type="InterPro" id="IPR013083">
    <property type="entry name" value="Znf_RING/FYVE/PHD"/>
</dbReference>
<protein>
    <recommendedName>
        <fullName evidence="5">RING-type domain-containing protein</fullName>
    </recommendedName>
</protein>
<accession>A0A1A9WDS0</accession>
<proteinExistence type="predicted"/>
<name>A0A1A9WDS0_9MUSC</name>
<dbReference type="PANTHER" id="PTHR23059:SF4">
    <property type="entry name" value="ZINC FINGER TRAF-TYPE-CONTAINING PROTEIN 1"/>
    <property type="match status" value="1"/>
</dbReference>
<dbReference type="VEuPathDB" id="VectorBase:GBRI015885"/>
<feature type="compositionally biased region" description="Polar residues" evidence="2">
    <location>
        <begin position="13"/>
        <end position="37"/>
    </location>
</feature>
<dbReference type="Gene3D" id="3.30.40.10">
    <property type="entry name" value="Zinc/RING finger domain, C3HC4 (zinc finger)"/>
    <property type="match status" value="2"/>
</dbReference>
<keyword evidence="1" id="KW-0479">Metal-binding</keyword>
<reference evidence="3" key="2">
    <citation type="submission" date="2020-05" db="UniProtKB">
        <authorList>
            <consortium name="EnsemblMetazoa"/>
        </authorList>
    </citation>
    <scope>IDENTIFICATION</scope>
    <source>
        <strain evidence="3">IAEA</strain>
    </source>
</reference>
<dbReference type="PANTHER" id="PTHR23059">
    <property type="entry name" value="CYSTEINE AND HISTIDINE-RICH PROTEIN 1"/>
    <property type="match status" value="1"/>
</dbReference>
<keyword evidence="4" id="KW-1185">Reference proteome</keyword>
<feature type="compositionally biased region" description="Basic and acidic residues" evidence="2">
    <location>
        <begin position="60"/>
        <end position="73"/>
    </location>
</feature>
<feature type="compositionally biased region" description="Low complexity" evidence="2">
    <location>
        <begin position="1"/>
        <end position="12"/>
    </location>
</feature>
<evidence type="ECO:0000256" key="2">
    <source>
        <dbReference type="SAM" id="MobiDB-lite"/>
    </source>
</evidence>
<dbReference type="SUPFAM" id="SSF49599">
    <property type="entry name" value="TRAF domain-like"/>
    <property type="match status" value="1"/>
</dbReference>
<evidence type="ECO:0000313" key="3">
    <source>
        <dbReference type="EnsemblMetazoa" id="GBRI015885-PA"/>
    </source>
</evidence>
<feature type="compositionally biased region" description="Polar residues" evidence="2">
    <location>
        <begin position="50"/>
        <end position="59"/>
    </location>
</feature>
<dbReference type="AlphaFoldDB" id="A0A1A9WDS0"/>
<dbReference type="Proteomes" id="UP000091820">
    <property type="component" value="Unassembled WGS sequence"/>
</dbReference>
<dbReference type="InterPro" id="IPR039338">
    <property type="entry name" value="ZFTRAF1"/>
</dbReference>
<evidence type="ECO:0008006" key="5">
    <source>
        <dbReference type="Google" id="ProtNLM"/>
    </source>
</evidence>
<evidence type="ECO:0000313" key="4">
    <source>
        <dbReference type="Proteomes" id="UP000091820"/>
    </source>
</evidence>
<dbReference type="STRING" id="37001.A0A1A9WDS0"/>
<reference evidence="4" key="1">
    <citation type="submission" date="2014-03" db="EMBL/GenBank/DDBJ databases">
        <authorList>
            <person name="Aksoy S."/>
            <person name="Warren W."/>
            <person name="Wilson R.K."/>
        </authorList>
    </citation>
    <scope>NUCLEOTIDE SEQUENCE [LARGE SCALE GENOMIC DNA]</scope>
    <source>
        <strain evidence="4">IAEA</strain>
    </source>
</reference>
<dbReference type="EnsemblMetazoa" id="GBRI015885-RA">
    <property type="protein sequence ID" value="GBRI015885-PA"/>
    <property type="gene ID" value="GBRI015885"/>
</dbReference>